<proteinExistence type="predicted"/>
<protein>
    <submittedName>
        <fullName evidence="1">Uncharacterized protein</fullName>
    </submittedName>
</protein>
<comment type="caution">
    <text evidence="1">The sequence shown here is derived from an EMBL/GenBank/DDBJ whole genome shotgun (WGS) entry which is preliminary data.</text>
</comment>
<sequence length="59" mass="6645">MPELRLLDPDGYVVPEGRITVTPTTEPKARTALKALAIDHADRWAHAGYDPRNYRIITT</sequence>
<gene>
    <name evidence="1" type="ORF">G3I50_06515</name>
</gene>
<evidence type="ECO:0000313" key="1">
    <source>
        <dbReference type="EMBL" id="NEC17916.1"/>
    </source>
</evidence>
<evidence type="ECO:0000313" key="2">
    <source>
        <dbReference type="Proteomes" id="UP000469670"/>
    </source>
</evidence>
<accession>A0A7K3RRR8</accession>
<organism evidence="1 2">
    <name type="scientific">Streptomyces parvus</name>
    <dbReference type="NCBI Taxonomy" id="66428"/>
    <lineage>
        <taxon>Bacteria</taxon>
        <taxon>Bacillati</taxon>
        <taxon>Actinomycetota</taxon>
        <taxon>Actinomycetes</taxon>
        <taxon>Kitasatosporales</taxon>
        <taxon>Streptomycetaceae</taxon>
        <taxon>Streptomyces</taxon>
    </lineage>
</organism>
<dbReference type="RefSeq" id="WP_164200558.1">
    <property type="nucleotide sequence ID" value="NZ_JAAGMP010000314.1"/>
</dbReference>
<dbReference type="Proteomes" id="UP000469670">
    <property type="component" value="Unassembled WGS sequence"/>
</dbReference>
<name>A0A7K3RRR8_9ACTN</name>
<dbReference type="EMBL" id="JAAGMP010000314">
    <property type="protein sequence ID" value="NEC17916.1"/>
    <property type="molecule type" value="Genomic_DNA"/>
</dbReference>
<reference evidence="1 2" key="1">
    <citation type="submission" date="2020-01" db="EMBL/GenBank/DDBJ databases">
        <title>Insect and environment-associated Actinomycetes.</title>
        <authorList>
            <person name="Currrie C."/>
            <person name="Chevrette M."/>
            <person name="Carlson C."/>
            <person name="Stubbendieck R."/>
            <person name="Wendt-Pienkowski E."/>
        </authorList>
    </citation>
    <scope>NUCLEOTIDE SEQUENCE [LARGE SCALE GENOMIC DNA]</scope>
    <source>
        <strain evidence="1 2">SID7590</strain>
    </source>
</reference>
<dbReference type="AlphaFoldDB" id="A0A7K3RRR8"/>